<keyword evidence="4" id="KW-1185">Reference proteome</keyword>
<evidence type="ECO:0000256" key="1">
    <source>
        <dbReference type="SAM" id="MobiDB-lite"/>
    </source>
</evidence>
<name>A0ABN6Z6G9_9FIRM</name>
<dbReference type="EMBL" id="AP027742">
    <property type="protein sequence ID" value="BDZ78715.1"/>
    <property type="molecule type" value="Genomic_DNA"/>
</dbReference>
<feature type="transmembrane region" description="Helical" evidence="2">
    <location>
        <begin position="97"/>
        <end position="123"/>
    </location>
</feature>
<evidence type="ECO:0008006" key="5">
    <source>
        <dbReference type="Google" id="ProtNLM"/>
    </source>
</evidence>
<dbReference type="InterPro" id="IPR018770">
    <property type="entry name" value="ChloroindolylP_hydrolase"/>
</dbReference>
<evidence type="ECO:0000313" key="4">
    <source>
        <dbReference type="Proteomes" id="UP001305815"/>
    </source>
</evidence>
<sequence>MNQDWERWGRDIRNIVQNAIDSQDFRRLNDTIANTVNDAVFQFKESVRQTGEGFRQADADFGKSRPDFRWDGQEYSRPDTKPLTLFAGNKGVKAAGIILTILGCLLLIPSSLVLAATVITVAVTGAFPWLGGLLIGTLLLLVAAGVVLIWNGRTRLGRNRRFHKYIEIMQGRVYCNVKELADKSGRSAKGVVKDLKQMIEKRWFLQGHLDDQETCLMVTDAFYEEYQQLKRQREAHMQAEKERREAREQERQRQERTPEKPETEAEKVISLGNWYVKKIRECNDAIPGVEISRKIDRIELLVRRIFDRVKEDPSAVEDIEKMMEYYLPTTVKLLEAYEQLDGQPEAGENIRQAKEEIEKTLDTLNTAFEKLLDSLFEDVAWDISSDISVLEAMLAQEGLTEDGLQKNRK</sequence>
<reference evidence="4" key="1">
    <citation type="journal article" date="2023" name="Int. J. Syst. Evol. Microbiol.">
        <title>Claveliimonas bilis gen. nov., sp. nov., deoxycholic acid-producing bacteria isolated from human faeces, and reclassification of Sellimonas monacensis Zenner et al. 2021 as Claveliimonas monacensis comb. nov.</title>
        <authorList>
            <person name="Hisatomi A."/>
            <person name="Kastawa N.W.E.P.G."/>
            <person name="Song I."/>
            <person name="Ohkuma M."/>
            <person name="Fukiya S."/>
            <person name="Sakamoto M."/>
        </authorList>
    </citation>
    <scope>NUCLEOTIDE SEQUENCE [LARGE SCALE GENOMIC DNA]</scope>
    <source>
        <strain evidence="4">12BBH14</strain>
    </source>
</reference>
<accession>A0ABN6Z6G9</accession>
<dbReference type="Proteomes" id="UP001305815">
    <property type="component" value="Chromosome"/>
</dbReference>
<keyword evidence="2" id="KW-1133">Transmembrane helix</keyword>
<feature type="transmembrane region" description="Helical" evidence="2">
    <location>
        <begin position="129"/>
        <end position="151"/>
    </location>
</feature>
<proteinExistence type="predicted"/>
<organism evidence="3 4">
    <name type="scientific">Claveliimonas bilis</name>
    <dbReference type="NCBI Taxonomy" id="3028070"/>
    <lineage>
        <taxon>Bacteria</taxon>
        <taxon>Bacillati</taxon>
        <taxon>Bacillota</taxon>
        <taxon>Clostridia</taxon>
        <taxon>Lachnospirales</taxon>
        <taxon>Lachnospiraceae</taxon>
        <taxon>Claveliimonas</taxon>
    </lineage>
</organism>
<feature type="region of interest" description="Disordered" evidence="1">
    <location>
        <begin position="234"/>
        <end position="265"/>
    </location>
</feature>
<dbReference type="RefSeq" id="WP_316265792.1">
    <property type="nucleotide sequence ID" value="NZ_AP027742.1"/>
</dbReference>
<keyword evidence="2" id="KW-0812">Transmembrane</keyword>
<evidence type="ECO:0000256" key="2">
    <source>
        <dbReference type="SAM" id="Phobius"/>
    </source>
</evidence>
<gene>
    <name evidence="3" type="ORF">Lac1_28980</name>
</gene>
<evidence type="ECO:0000313" key="3">
    <source>
        <dbReference type="EMBL" id="BDZ78715.1"/>
    </source>
</evidence>
<dbReference type="Pfam" id="PF10112">
    <property type="entry name" value="Halogen_Hydrol"/>
    <property type="match status" value="1"/>
</dbReference>
<protein>
    <recommendedName>
        <fullName evidence="5">5-bromo-4-chloroindolyl phosphate hydrolysis protein</fullName>
    </recommendedName>
</protein>
<keyword evidence="2" id="KW-0472">Membrane</keyword>